<feature type="domain" description="Motility protein A N-terminal" evidence="14">
    <location>
        <begin position="7"/>
        <end position="91"/>
    </location>
</feature>
<keyword evidence="3" id="KW-0813">Transport</keyword>
<gene>
    <name evidence="15" type="ORF">COW36_12340</name>
</gene>
<dbReference type="GO" id="GO:0071978">
    <property type="term" value="P:bacterial-type flagellum-dependent swarming motility"/>
    <property type="evidence" value="ECO:0007669"/>
    <property type="project" value="InterPro"/>
</dbReference>
<sequence length="265" mass="29143">MDLTAPIGLLIALVGIVGGRVLEGGNPLFLIQHTAFVIVFGGTVGAMIYGSRSLDILSFPKHLRKTFVKNEIHPEEVIPQLVRFAEKARREGLLSLEREVPNVQDEYLKQGLQLVADGTDPEIVKSIMTIQLEQQETRHERVIKMYESGAGYAPTIGIIGAVLGLISVMEHLHLGIEKVGPGIAVAFVATIYGLVLANILLFPMAGKLKLNSHAELHVREMILEGILSIQAGDNPRIIEERLKAFLSAEERLAYEESREARKNKA</sequence>
<dbReference type="AlphaFoldDB" id="A0A2M7G3W2"/>
<dbReference type="EMBL" id="PFFQ01000037">
    <property type="protein sequence ID" value="PIW16549.1"/>
    <property type="molecule type" value="Genomic_DNA"/>
</dbReference>
<evidence type="ECO:0000256" key="11">
    <source>
        <dbReference type="ARBA" id="ARBA00023136"/>
    </source>
</evidence>
<dbReference type="Pfam" id="PF01618">
    <property type="entry name" value="MotA_ExbB"/>
    <property type="match status" value="1"/>
</dbReference>
<evidence type="ECO:0000256" key="7">
    <source>
        <dbReference type="ARBA" id="ARBA00022779"/>
    </source>
</evidence>
<evidence type="ECO:0000256" key="2">
    <source>
        <dbReference type="ARBA" id="ARBA00008038"/>
    </source>
</evidence>
<keyword evidence="4" id="KW-1003">Cell membrane</keyword>
<dbReference type="Pfam" id="PF20560">
    <property type="entry name" value="MotA_N"/>
    <property type="match status" value="1"/>
</dbReference>
<organism evidence="15 16">
    <name type="scientific">bacterium (Candidatus Blackallbacteria) CG17_big_fil_post_rev_8_21_14_2_50_48_46</name>
    <dbReference type="NCBI Taxonomy" id="2014261"/>
    <lineage>
        <taxon>Bacteria</taxon>
        <taxon>Candidatus Blackallbacteria</taxon>
    </lineage>
</organism>
<protein>
    <submittedName>
        <fullName evidence="15">Motility protein A</fullName>
    </submittedName>
</protein>
<keyword evidence="5" id="KW-0145">Chemotaxis</keyword>
<keyword evidence="6 12" id="KW-0812">Transmembrane</keyword>
<evidence type="ECO:0000256" key="10">
    <source>
        <dbReference type="ARBA" id="ARBA00023065"/>
    </source>
</evidence>
<dbReference type="InterPro" id="IPR047055">
    <property type="entry name" value="MotA-like"/>
</dbReference>
<evidence type="ECO:0000256" key="5">
    <source>
        <dbReference type="ARBA" id="ARBA00022500"/>
    </source>
</evidence>
<reference evidence="15 16" key="1">
    <citation type="submission" date="2017-09" db="EMBL/GenBank/DDBJ databases">
        <title>Depth-based differentiation of microbial function through sediment-hosted aquifers and enrichment of novel symbionts in the deep terrestrial subsurface.</title>
        <authorList>
            <person name="Probst A.J."/>
            <person name="Ladd B."/>
            <person name="Jarett J.K."/>
            <person name="Geller-Mcgrath D.E."/>
            <person name="Sieber C.M."/>
            <person name="Emerson J.B."/>
            <person name="Anantharaman K."/>
            <person name="Thomas B.C."/>
            <person name="Malmstrom R."/>
            <person name="Stieglmeier M."/>
            <person name="Klingl A."/>
            <person name="Woyke T."/>
            <person name="Ryan C.M."/>
            <person name="Banfield J.F."/>
        </authorList>
    </citation>
    <scope>NUCLEOTIDE SEQUENCE [LARGE SCALE GENOMIC DNA]</scope>
    <source>
        <strain evidence="15">CG17_big_fil_post_rev_8_21_14_2_50_48_46</strain>
    </source>
</reference>
<keyword evidence="7" id="KW-0283">Flagellar rotation</keyword>
<feature type="transmembrane region" description="Helical" evidence="12">
    <location>
        <begin position="181"/>
        <end position="202"/>
    </location>
</feature>
<evidence type="ECO:0000259" key="14">
    <source>
        <dbReference type="Pfam" id="PF20560"/>
    </source>
</evidence>
<dbReference type="InterPro" id="IPR002898">
    <property type="entry name" value="MotA_ExbB_proton_chnl"/>
</dbReference>
<dbReference type="InterPro" id="IPR000540">
    <property type="entry name" value="Flag_MotA_CS"/>
</dbReference>
<dbReference type="PANTHER" id="PTHR30433:SF3">
    <property type="entry name" value="MOTILITY PROTEIN A"/>
    <property type="match status" value="1"/>
</dbReference>
<keyword evidence="8" id="KW-0375">Hydrogen ion transport</keyword>
<dbReference type="GO" id="GO:0006935">
    <property type="term" value="P:chemotaxis"/>
    <property type="evidence" value="ECO:0007669"/>
    <property type="project" value="UniProtKB-KW"/>
</dbReference>
<dbReference type="PANTHER" id="PTHR30433">
    <property type="entry name" value="CHEMOTAXIS PROTEIN MOTA"/>
    <property type="match status" value="1"/>
</dbReference>
<evidence type="ECO:0000256" key="12">
    <source>
        <dbReference type="SAM" id="Phobius"/>
    </source>
</evidence>
<feature type="domain" description="MotA/TolQ/ExbB proton channel" evidence="13">
    <location>
        <begin position="102"/>
        <end position="221"/>
    </location>
</feature>
<dbReference type="NCBIfam" id="NF006583">
    <property type="entry name" value="PRK09109.1"/>
    <property type="match status" value="1"/>
</dbReference>
<evidence type="ECO:0000256" key="1">
    <source>
        <dbReference type="ARBA" id="ARBA00004651"/>
    </source>
</evidence>
<comment type="caution">
    <text evidence="15">The sequence shown here is derived from an EMBL/GenBank/DDBJ whole genome shotgun (WGS) entry which is preliminary data.</text>
</comment>
<comment type="subcellular location">
    <subcellularLocation>
        <location evidence="1">Cell membrane</location>
        <topology evidence="1">Multi-pass membrane protein</topology>
    </subcellularLocation>
</comment>
<keyword evidence="9 12" id="KW-1133">Transmembrane helix</keyword>
<evidence type="ECO:0000256" key="9">
    <source>
        <dbReference type="ARBA" id="ARBA00022989"/>
    </source>
</evidence>
<dbReference type="GO" id="GO:0005886">
    <property type="term" value="C:plasma membrane"/>
    <property type="evidence" value="ECO:0007669"/>
    <property type="project" value="UniProtKB-SubCell"/>
</dbReference>
<evidence type="ECO:0000256" key="4">
    <source>
        <dbReference type="ARBA" id="ARBA00022475"/>
    </source>
</evidence>
<evidence type="ECO:0000313" key="16">
    <source>
        <dbReference type="Proteomes" id="UP000231019"/>
    </source>
</evidence>
<keyword evidence="11 12" id="KW-0472">Membrane</keyword>
<proteinExistence type="inferred from homology"/>
<dbReference type="GO" id="GO:1902600">
    <property type="term" value="P:proton transmembrane transport"/>
    <property type="evidence" value="ECO:0007669"/>
    <property type="project" value="UniProtKB-KW"/>
</dbReference>
<keyword evidence="10" id="KW-0406">Ion transport</keyword>
<dbReference type="Proteomes" id="UP000231019">
    <property type="component" value="Unassembled WGS sequence"/>
</dbReference>
<comment type="similarity">
    <text evidence="2">Belongs to the MotA family.</text>
</comment>
<dbReference type="InterPro" id="IPR046786">
    <property type="entry name" value="MotA_N"/>
</dbReference>
<feature type="transmembrane region" description="Helical" evidence="12">
    <location>
        <begin position="149"/>
        <end position="169"/>
    </location>
</feature>
<feature type="transmembrane region" description="Helical" evidence="12">
    <location>
        <begin position="29"/>
        <end position="49"/>
    </location>
</feature>
<evidence type="ECO:0000313" key="15">
    <source>
        <dbReference type="EMBL" id="PIW16549.1"/>
    </source>
</evidence>
<evidence type="ECO:0000256" key="3">
    <source>
        <dbReference type="ARBA" id="ARBA00022448"/>
    </source>
</evidence>
<accession>A0A2M7G3W2</accession>
<name>A0A2M7G3W2_9BACT</name>
<dbReference type="PROSITE" id="PS01307">
    <property type="entry name" value="MOTA"/>
    <property type="match status" value="1"/>
</dbReference>
<evidence type="ECO:0000256" key="6">
    <source>
        <dbReference type="ARBA" id="ARBA00022692"/>
    </source>
</evidence>
<evidence type="ECO:0000259" key="13">
    <source>
        <dbReference type="Pfam" id="PF01618"/>
    </source>
</evidence>
<evidence type="ECO:0000256" key="8">
    <source>
        <dbReference type="ARBA" id="ARBA00022781"/>
    </source>
</evidence>